<dbReference type="Proteomes" id="UP000177010">
    <property type="component" value="Unassembled WGS sequence"/>
</dbReference>
<dbReference type="STRING" id="481719.LASUN_09090"/>
<organism evidence="1 2">
    <name type="scientific">Lentilactobacillus sunkii</name>
    <dbReference type="NCBI Taxonomy" id="481719"/>
    <lineage>
        <taxon>Bacteria</taxon>
        <taxon>Bacillati</taxon>
        <taxon>Bacillota</taxon>
        <taxon>Bacilli</taxon>
        <taxon>Lactobacillales</taxon>
        <taxon>Lactobacillaceae</taxon>
        <taxon>Lentilactobacillus</taxon>
    </lineage>
</organism>
<name>A0A1E7XDU8_9LACO</name>
<dbReference type="AlphaFoldDB" id="A0A1E7XDU8"/>
<sequence length="86" mass="10211">MSMLIDDTKMIKNVVSAQLAKVFYPFVLIKTENGQYWKLNLSNKEKYDPLFWESMQLIMQSKIWVPVGRKYHQMLDNGWQVPVETV</sequence>
<comment type="caution">
    <text evidence="1">The sequence shown here is derived from an EMBL/GenBank/DDBJ whole genome shotgun (WGS) entry which is preliminary data.</text>
</comment>
<reference evidence="1 2" key="1">
    <citation type="submission" date="2016-09" db="EMBL/GenBank/DDBJ databases">
        <title>Genome Sequence of Lactobacillus sunkii Strain CG01.</title>
        <authorList>
            <person name="Poehlein A."/>
            <person name="Gabris C."/>
            <person name="Bengelsdorf F.R."/>
            <person name="Duerre P."/>
            <person name="Daniel R."/>
        </authorList>
    </citation>
    <scope>NUCLEOTIDE SEQUENCE [LARGE SCALE GENOMIC DNA]</scope>
    <source>
        <strain evidence="1 2">CG_D</strain>
    </source>
</reference>
<dbReference type="EMBL" id="MIQE01000010">
    <property type="protein sequence ID" value="OFA11300.1"/>
    <property type="molecule type" value="Genomic_DNA"/>
</dbReference>
<gene>
    <name evidence="1" type="ORF">LASUN_09090</name>
</gene>
<evidence type="ECO:0000313" key="2">
    <source>
        <dbReference type="Proteomes" id="UP000177010"/>
    </source>
</evidence>
<protein>
    <submittedName>
        <fullName evidence="1">Uncharacterized protein</fullName>
    </submittedName>
</protein>
<evidence type="ECO:0000313" key="1">
    <source>
        <dbReference type="EMBL" id="OFA11300.1"/>
    </source>
</evidence>
<accession>A0A1E7XDU8</accession>
<proteinExistence type="predicted"/>